<dbReference type="InterPro" id="IPR036514">
    <property type="entry name" value="SGNH_hydro_sf"/>
</dbReference>
<proteinExistence type="predicted"/>
<sequence length="416" mass="47522">MSFNKVVFLFIYFVLQPLLGQNVAIFQYKKTDSLYPKINLDFEKNSIINENHLKPLFFKLLRLKENDGKRVSFVHIGDSHIQADMSTKIVRTELQRYFGNAGRGLIFPYQLAKSNAPSDIIFSSNSDWKGSRLIKKNPDIPCGLSGFAIESTEPNSFVSFKFRALETIHKFDKLTLFTNDEIKNINLVADTIKCNIKTKGVLDFKFSSLRSDFNIVCNDSICTKLYGVFLENSIDRGIIYSAIGVNGAKFSDYNSENLFWNQIKNIKSDCYILSMGTNEAQNIALTPENFIESIKETIEKIRIFNPEAVFILSTPPVSFYKKVVPNKKLKDFSEAIKEYCLENQIALWDLFEISKGLEGGCELARNQFLTNDLVHYSKKGYELQGYLFTEAFAKSWNNFLNSLSSTVTKTNSEVRN</sequence>
<organism evidence="2 3">
    <name type="scientific">Flavobacterium columnare</name>
    <dbReference type="NCBI Taxonomy" id="996"/>
    <lineage>
        <taxon>Bacteria</taxon>
        <taxon>Pseudomonadati</taxon>
        <taxon>Bacteroidota</taxon>
        <taxon>Flavobacteriia</taxon>
        <taxon>Flavobacteriales</taxon>
        <taxon>Flavobacteriaceae</taxon>
        <taxon>Flavobacterium</taxon>
    </lineage>
</organism>
<evidence type="ECO:0000313" key="3">
    <source>
        <dbReference type="Proteomes" id="UP000238180"/>
    </source>
</evidence>
<feature type="domain" description="SGNH hydrolase-type esterase" evidence="1">
    <location>
        <begin position="243"/>
        <end position="383"/>
    </location>
</feature>
<dbReference type="InterPro" id="IPR013830">
    <property type="entry name" value="SGNH_hydro"/>
</dbReference>
<dbReference type="GO" id="GO:0016788">
    <property type="term" value="F:hydrolase activity, acting on ester bonds"/>
    <property type="evidence" value="ECO:0007669"/>
    <property type="project" value="UniProtKB-ARBA"/>
</dbReference>
<dbReference type="Gene3D" id="3.40.50.1110">
    <property type="entry name" value="SGNH hydrolase"/>
    <property type="match status" value="1"/>
</dbReference>
<dbReference type="Pfam" id="PF13472">
    <property type="entry name" value="Lipase_GDSL_2"/>
    <property type="match status" value="1"/>
</dbReference>
<evidence type="ECO:0000259" key="1">
    <source>
        <dbReference type="Pfam" id="PF13472"/>
    </source>
</evidence>
<dbReference type="Gene3D" id="2.60.120.1360">
    <property type="match status" value="1"/>
</dbReference>
<dbReference type="AlphaFoldDB" id="A0A2N9PE58"/>
<dbReference type="RefSeq" id="WP_105197079.1">
    <property type="nucleotide sequence ID" value="NZ_OLKH01000164.1"/>
</dbReference>
<gene>
    <name evidence="2" type="ORF">FLACOL_02668</name>
</gene>
<reference evidence="2 3" key="1">
    <citation type="submission" date="2018-02" db="EMBL/GenBank/DDBJ databases">
        <authorList>
            <person name="Cohen D.B."/>
            <person name="Kent A.D."/>
        </authorList>
    </citation>
    <scope>NUCLEOTIDE SEQUENCE [LARGE SCALE GENOMIC DNA]</scope>
    <source>
        <strain evidence="2">CIP109753</strain>
    </source>
</reference>
<dbReference type="Proteomes" id="UP000238180">
    <property type="component" value="Unassembled WGS sequence"/>
</dbReference>
<accession>A0A2N9PE58</accession>
<name>A0A2N9PE58_9FLAO</name>
<dbReference type="SUPFAM" id="SSF52266">
    <property type="entry name" value="SGNH hydrolase"/>
    <property type="match status" value="1"/>
</dbReference>
<evidence type="ECO:0000313" key="2">
    <source>
        <dbReference type="EMBL" id="SPE78652.1"/>
    </source>
</evidence>
<protein>
    <recommendedName>
        <fullName evidence="1">SGNH hydrolase-type esterase domain-containing protein</fullName>
    </recommendedName>
</protein>
<dbReference type="EMBL" id="OLKH01000164">
    <property type="protein sequence ID" value="SPE78652.1"/>
    <property type="molecule type" value="Genomic_DNA"/>
</dbReference>